<dbReference type="SUPFAM" id="SSF54523">
    <property type="entry name" value="Pili subunits"/>
    <property type="match status" value="1"/>
</dbReference>
<dbReference type="AlphaFoldDB" id="A0A1F7XK13"/>
<evidence type="ECO:0000259" key="7">
    <source>
        <dbReference type="Pfam" id="PF08334"/>
    </source>
</evidence>
<dbReference type="Pfam" id="PF08334">
    <property type="entry name" value="T2SSG"/>
    <property type="match status" value="1"/>
</dbReference>
<feature type="transmembrane region" description="Helical" evidence="6">
    <location>
        <begin position="34"/>
        <end position="55"/>
    </location>
</feature>
<evidence type="ECO:0000256" key="5">
    <source>
        <dbReference type="ARBA" id="ARBA00023136"/>
    </source>
</evidence>
<dbReference type="GO" id="GO:0015627">
    <property type="term" value="C:type II protein secretion system complex"/>
    <property type="evidence" value="ECO:0007669"/>
    <property type="project" value="InterPro"/>
</dbReference>
<dbReference type="GO" id="GO:0015628">
    <property type="term" value="P:protein secretion by the type II secretion system"/>
    <property type="evidence" value="ECO:0007669"/>
    <property type="project" value="InterPro"/>
</dbReference>
<dbReference type="PANTHER" id="PTHR30093">
    <property type="entry name" value="GENERAL SECRETION PATHWAY PROTEIN G"/>
    <property type="match status" value="1"/>
</dbReference>
<dbReference type="InterPro" id="IPR012902">
    <property type="entry name" value="N_methyl_site"/>
</dbReference>
<keyword evidence="5 6" id="KW-0472">Membrane</keyword>
<keyword evidence="2" id="KW-0488">Methylation</keyword>
<evidence type="ECO:0000256" key="2">
    <source>
        <dbReference type="ARBA" id="ARBA00022481"/>
    </source>
</evidence>
<organism evidence="8 9">
    <name type="scientific">Candidatus Woesebacteria bacterium RBG_16_42_24</name>
    <dbReference type="NCBI Taxonomy" id="1802485"/>
    <lineage>
        <taxon>Bacteria</taxon>
        <taxon>Candidatus Woeseibacteriota</taxon>
    </lineage>
</organism>
<protein>
    <recommendedName>
        <fullName evidence="7">Type II secretion system protein GspG C-terminal domain-containing protein</fullName>
    </recommendedName>
</protein>
<dbReference type="Proteomes" id="UP000177382">
    <property type="component" value="Unassembled WGS sequence"/>
</dbReference>
<dbReference type="NCBIfam" id="TIGR02532">
    <property type="entry name" value="IV_pilin_GFxxxE"/>
    <property type="match status" value="1"/>
</dbReference>
<dbReference type="Pfam" id="PF07963">
    <property type="entry name" value="N_methyl"/>
    <property type="match status" value="1"/>
</dbReference>
<gene>
    <name evidence="8" type="ORF">A2V97_02000</name>
</gene>
<feature type="domain" description="Type II secretion system protein GspG C-terminal" evidence="7">
    <location>
        <begin position="56"/>
        <end position="139"/>
    </location>
</feature>
<comment type="caution">
    <text evidence="8">The sequence shown here is derived from an EMBL/GenBank/DDBJ whole genome shotgun (WGS) entry which is preliminary data.</text>
</comment>
<sequence length="169" mass="18152">MINRNSKLKTQNSKFLRAQAGKTNSTFGFTLIELLVVISIIAVLAGISIFGLQGARESARDGRRKADLEQIRAGLELYKADCGDYPATLPPPPNPLLGDNSPSSCLATNTYISSVPDDPNPGRDYNYARLTSRTYELCSALERVTSPSVSCGGDSTCGTPDCTYKVVNP</sequence>
<reference evidence="8 9" key="1">
    <citation type="journal article" date="2016" name="Nat. Commun.">
        <title>Thousands of microbial genomes shed light on interconnected biogeochemical processes in an aquifer system.</title>
        <authorList>
            <person name="Anantharaman K."/>
            <person name="Brown C.T."/>
            <person name="Hug L.A."/>
            <person name="Sharon I."/>
            <person name="Castelle C.J."/>
            <person name="Probst A.J."/>
            <person name="Thomas B.C."/>
            <person name="Singh A."/>
            <person name="Wilkins M.J."/>
            <person name="Karaoz U."/>
            <person name="Brodie E.L."/>
            <person name="Williams K.H."/>
            <person name="Hubbard S.S."/>
            <person name="Banfield J.F."/>
        </authorList>
    </citation>
    <scope>NUCLEOTIDE SEQUENCE [LARGE SCALE GENOMIC DNA]</scope>
</reference>
<accession>A0A1F7XK13</accession>
<name>A0A1F7XK13_9BACT</name>
<dbReference type="GO" id="GO:0016020">
    <property type="term" value="C:membrane"/>
    <property type="evidence" value="ECO:0007669"/>
    <property type="project" value="UniProtKB-SubCell"/>
</dbReference>
<dbReference type="EMBL" id="MGFX01000006">
    <property type="protein sequence ID" value="OGM15381.1"/>
    <property type="molecule type" value="Genomic_DNA"/>
</dbReference>
<evidence type="ECO:0000256" key="3">
    <source>
        <dbReference type="ARBA" id="ARBA00022692"/>
    </source>
</evidence>
<dbReference type="InterPro" id="IPR045584">
    <property type="entry name" value="Pilin-like"/>
</dbReference>
<evidence type="ECO:0000256" key="1">
    <source>
        <dbReference type="ARBA" id="ARBA00004167"/>
    </source>
</evidence>
<keyword evidence="4 6" id="KW-1133">Transmembrane helix</keyword>
<keyword evidence="3 6" id="KW-0812">Transmembrane</keyword>
<evidence type="ECO:0000313" key="9">
    <source>
        <dbReference type="Proteomes" id="UP000177382"/>
    </source>
</evidence>
<comment type="subcellular location">
    <subcellularLocation>
        <location evidence="1">Membrane</location>
        <topology evidence="1">Single-pass membrane protein</topology>
    </subcellularLocation>
</comment>
<dbReference type="PRINTS" id="PR00813">
    <property type="entry name" value="BCTERIALGSPG"/>
</dbReference>
<dbReference type="InterPro" id="IPR000983">
    <property type="entry name" value="Bac_GSPG_pilin"/>
</dbReference>
<evidence type="ECO:0000256" key="6">
    <source>
        <dbReference type="SAM" id="Phobius"/>
    </source>
</evidence>
<proteinExistence type="predicted"/>
<evidence type="ECO:0000313" key="8">
    <source>
        <dbReference type="EMBL" id="OGM15381.1"/>
    </source>
</evidence>
<evidence type="ECO:0000256" key="4">
    <source>
        <dbReference type="ARBA" id="ARBA00022989"/>
    </source>
</evidence>
<dbReference type="InterPro" id="IPR013545">
    <property type="entry name" value="T2SS_protein-GspG_C"/>
</dbReference>
<dbReference type="PANTHER" id="PTHR30093:SF44">
    <property type="entry name" value="TYPE II SECRETION SYSTEM CORE PROTEIN G"/>
    <property type="match status" value="1"/>
</dbReference>
<dbReference type="Gene3D" id="3.30.700.10">
    <property type="entry name" value="Glycoprotein, Type 4 Pilin"/>
    <property type="match status" value="1"/>
</dbReference>
<dbReference type="STRING" id="1802485.A2V97_02000"/>